<dbReference type="SUPFAM" id="SSF88723">
    <property type="entry name" value="PIN domain-like"/>
    <property type="match status" value="1"/>
</dbReference>
<comment type="caution">
    <text evidence="2">The sequence shown here is derived from an EMBL/GenBank/DDBJ whole genome shotgun (WGS) entry which is preliminary data.</text>
</comment>
<dbReference type="Gene3D" id="3.40.50.1010">
    <property type="entry name" value="5'-nuclease"/>
    <property type="match status" value="1"/>
</dbReference>
<dbReference type="InterPro" id="IPR039018">
    <property type="entry name" value="VapC20-like"/>
</dbReference>
<dbReference type="InterPro" id="IPR029060">
    <property type="entry name" value="PIN-like_dom_sf"/>
</dbReference>
<dbReference type="PANTHER" id="PTHR42188:SF1">
    <property type="entry name" value="23S RRNA-SPECIFIC ENDONUCLEASE VAPC20"/>
    <property type="match status" value="1"/>
</dbReference>
<protein>
    <recommendedName>
        <fullName evidence="1">PIN domain-containing protein</fullName>
    </recommendedName>
</protein>
<dbReference type="Proteomes" id="UP000178429">
    <property type="component" value="Unassembled WGS sequence"/>
</dbReference>
<evidence type="ECO:0000259" key="1">
    <source>
        <dbReference type="Pfam" id="PF01850"/>
    </source>
</evidence>
<feature type="domain" description="PIN" evidence="1">
    <location>
        <begin position="22"/>
        <end position="131"/>
    </location>
</feature>
<dbReference type="AlphaFoldDB" id="A0A1F8C3V3"/>
<dbReference type="InterPro" id="IPR002716">
    <property type="entry name" value="PIN_dom"/>
</dbReference>
<proteinExistence type="predicted"/>
<sequence>MNKVLMNTAAFKAVFDESDEFHQEGFTVWQDLRKDNFQIWTTNFILDETFTLFRSQLGKSKTLKLRNSIAQSLKSIRIIRIYTVDEKKAWHYFEKLPGRGISFTDCTSFVIMKRNGIKKAFTFDRDFAEAGFTVIP</sequence>
<dbReference type="GO" id="GO:0004521">
    <property type="term" value="F:RNA endonuclease activity"/>
    <property type="evidence" value="ECO:0007669"/>
    <property type="project" value="InterPro"/>
</dbReference>
<dbReference type="EMBL" id="MGHL01000001">
    <property type="protein sequence ID" value="OGM70962.1"/>
    <property type="molecule type" value="Genomic_DNA"/>
</dbReference>
<accession>A0A1F8C3V3</accession>
<evidence type="ECO:0000313" key="3">
    <source>
        <dbReference type="Proteomes" id="UP000178429"/>
    </source>
</evidence>
<name>A0A1F8C3V3_9BACT</name>
<evidence type="ECO:0000313" key="2">
    <source>
        <dbReference type="EMBL" id="OGM70962.1"/>
    </source>
</evidence>
<organism evidence="2 3">
    <name type="scientific">Candidatus Woesebacteria bacterium RIFCSPLOWO2_01_FULL_44_14</name>
    <dbReference type="NCBI Taxonomy" id="1802525"/>
    <lineage>
        <taxon>Bacteria</taxon>
        <taxon>Candidatus Woeseibacteriota</taxon>
    </lineage>
</organism>
<gene>
    <name evidence="2" type="ORF">A2975_01675</name>
</gene>
<dbReference type="PANTHER" id="PTHR42188">
    <property type="entry name" value="23S RRNA-SPECIFIC ENDONUCLEASE VAPC20"/>
    <property type="match status" value="1"/>
</dbReference>
<dbReference type="Pfam" id="PF01850">
    <property type="entry name" value="PIN"/>
    <property type="match status" value="1"/>
</dbReference>
<dbReference type="GO" id="GO:0016075">
    <property type="term" value="P:rRNA catabolic process"/>
    <property type="evidence" value="ECO:0007669"/>
    <property type="project" value="TreeGrafter"/>
</dbReference>
<reference evidence="2 3" key="1">
    <citation type="journal article" date="2016" name="Nat. Commun.">
        <title>Thousands of microbial genomes shed light on interconnected biogeochemical processes in an aquifer system.</title>
        <authorList>
            <person name="Anantharaman K."/>
            <person name="Brown C.T."/>
            <person name="Hug L.A."/>
            <person name="Sharon I."/>
            <person name="Castelle C.J."/>
            <person name="Probst A.J."/>
            <person name="Thomas B.C."/>
            <person name="Singh A."/>
            <person name="Wilkins M.J."/>
            <person name="Karaoz U."/>
            <person name="Brodie E.L."/>
            <person name="Williams K.H."/>
            <person name="Hubbard S.S."/>
            <person name="Banfield J.F."/>
        </authorList>
    </citation>
    <scope>NUCLEOTIDE SEQUENCE [LARGE SCALE GENOMIC DNA]</scope>
</reference>
<dbReference type="STRING" id="1802525.A2975_01675"/>